<accession>A0ACA9P5W4</accession>
<gene>
    <name evidence="1" type="ORF">SPELUC_LOCUS10829</name>
</gene>
<evidence type="ECO:0000313" key="2">
    <source>
        <dbReference type="Proteomes" id="UP000789366"/>
    </source>
</evidence>
<evidence type="ECO:0000313" key="1">
    <source>
        <dbReference type="EMBL" id="CAG8692482.1"/>
    </source>
</evidence>
<comment type="caution">
    <text evidence="1">The sequence shown here is derived from an EMBL/GenBank/DDBJ whole genome shotgun (WGS) entry which is preliminary data.</text>
</comment>
<keyword evidence="2" id="KW-1185">Reference proteome</keyword>
<dbReference type="Proteomes" id="UP000789366">
    <property type="component" value="Unassembled WGS sequence"/>
</dbReference>
<proteinExistence type="predicted"/>
<organism evidence="1 2">
    <name type="scientific">Cetraspora pellucida</name>
    <dbReference type="NCBI Taxonomy" id="1433469"/>
    <lineage>
        <taxon>Eukaryota</taxon>
        <taxon>Fungi</taxon>
        <taxon>Fungi incertae sedis</taxon>
        <taxon>Mucoromycota</taxon>
        <taxon>Glomeromycotina</taxon>
        <taxon>Glomeromycetes</taxon>
        <taxon>Diversisporales</taxon>
        <taxon>Gigasporaceae</taxon>
        <taxon>Cetraspora</taxon>
    </lineage>
</organism>
<reference evidence="1" key="1">
    <citation type="submission" date="2021-06" db="EMBL/GenBank/DDBJ databases">
        <authorList>
            <person name="Kallberg Y."/>
            <person name="Tangrot J."/>
            <person name="Rosling A."/>
        </authorList>
    </citation>
    <scope>NUCLEOTIDE SEQUENCE</scope>
    <source>
        <strain evidence="1">28 12/20/2015</strain>
    </source>
</reference>
<sequence length="253" mass="29154">MPCYLDTIIKIKHVKQNKTKDTKAVSVWAIGLYPVRYEDNEIEVILYVLRRPVERDPDMQAIFRRDEYYSIGGKIIPGHYAGSTRPKCPLKVSLIGTPQEKPSPIGNTDNSIIEMLITDHINQDHEYTIYVVFPHSNPHFEHLKTSIQPQESIIFIVDTPIIQTLPMTASSNIECETSVKCKKSEEADQLINKEFTNVNNYKSDQEELKKPTKKNKSQKNPTQNQTKNKERPVRTTRTKNPHYLATDNDSDKE</sequence>
<dbReference type="EMBL" id="CAJVPW010021237">
    <property type="protein sequence ID" value="CAG8692482.1"/>
    <property type="molecule type" value="Genomic_DNA"/>
</dbReference>
<protein>
    <submittedName>
        <fullName evidence="1">16068_t:CDS:1</fullName>
    </submittedName>
</protein>
<name>A0ACA9P5W4_9GLOM</name>